<reference evidence="3" key="2">
    <citation type="submission" date="2025-08" db="UniProtKB">
        <authorList>
            <consortium name="RefSeq"/>
        </authorList>
    </citation>
    <scope>IDENTIFICATION</scope>
    <source>
        <tissue evidence="3">Leaf</tissue>
    </source>
</reference>
<dbReference type="InterPro" id="IPR000915">
    <property type="entry name" value="60S_ribosomal_eL6"/>
</dbReference>
<accession>A0A6P5GNI6</accession>
<feature type="region of interest" description="Disordered" evidence="1">
    <location>
        <begin position="1"/>
        <end position="28"/>
    </location>
</feature>
<sequence length="101" mass="11470">MVELGTLGFRSQNPSPIRDAPPPPPLAGELRELLLPHAAAPIPTTLRPFQDQRVINMTENQAYTIATSTKFDISGVGVEKFDDVFRERKEVETEEWEKWIH</sequence>
<evidence type="ECO:0000313" key="3">
    <source>
        <dbReference type="RefSeq" id="XP_020109342.1"/>
    </source>
</evidence>
<organism evidence="2 3">
    <name type="scientific">Ananas comosus</name>
    <name type="common">Pineapple</name>
    <name type="synonym">Ananas ananas</name>
    <dbReference type="NCBI Taxonomy" id="4615"/>
    <lineage>
        <taxon>Eukaryota</taxon>
        <taxon>Viridiplantae</taxon>
        <taxon>Streptophyta</taxon>
        <taxon>Embryophyta</taxon>
        <taxon>Tracheophyta</taxon>
        <taxon>Spermatophyta</taxon>
        <taxon>Magnoliopsida</taxon>
        <taxon>Liliopsida</taxon>
        <taxon>Poales</taxon>
        <taxon>Bromeliaceae</taxon>
        <taxon>Bromelioideae</taxon>
        <taxon>Ananas</taxon>
    </lineage>
</organism>
<dbReference type="GO" id="GO:0003735">
    <property type="term" value="F:structural constituent of ribosome"/>
    <property type="evidence" value="ECO:0007669"/>
    <property type="project" value="InterPro"/>
</dbReference>
<evidence type="ECO:0000313" key="2">
    <source>
        <dbReference type="Proteomes" id="UP000515123"/>
    </source>
</evidence>
<gene>
    <name evidence="3" type="primary">LOC109724828</name>
</gene>
<dbReference type="AlphaFoldDB" id="A0A6P5GNI6"/>
<dbReference type="OrthoDB" id="2436667at2759"/>
<dbReference type="GeneID" id="109724828"/>
<protein>
    <submittedName>
        <fullName evidence="3">60S ribosomal protein L6-like</fullName>
    </submittedName>
</protein>
<dbReference type="Gramene" id="Aco015661.1.mrna1">
    <property type="protein sequence ID" value="Aco015661.1.mrna1"/>
    <property type="gene ID" value="Aco015661.1.path1"/>
</dbReference>
<dbReference type="RefSeq" id="XP_020109342.1">
    <property type="nucleotide sequence ID" value="XM_020253753.1"/>
</dbReference>
<dbReference type="GO" id="GO:0005840">
    <property type="term" value="C:ribosome"/>
    <property type="evidence" value="ECO:0007669"/>
    <property type="project" value="InterPro"/>
</dbReference>
<proteinExistence type="predicted"/>
<dbReference type="Proteomes" id="UP000515123">
    <property type="component" value="Linkage group 19"/>
</dbReference>
<keyword evidence="2" id="KW-1185">Reference proteome</keyword>
<name>A0A6P5GNI6_ANACO</name>
<evidence type="ECO:0000256" key="1">
    <source>
        <dbReference type="SAM" id="MobiDB-lite"/>
    </source>
</evidence>
<reference evidence="2" key="1">
    <citation type="journal article" date="2015" name="Nat. Genet.">
        <title>The pineapple genome and the evolution of CAM photosynthesis.</title>
        <authorList>
            <person name="Ming R."/>
            <person name="VanBuren R."/>
            <person name="Wai C.M."/>
            <person name="Tang H."/>
            <person name="Schatz M.C."/>
            <person name="Bowers J.E."/>
            <person name="Lyons E."/>
            <person name="Wang M.L."/>
            <person name="Chen J."/>
            <person name="Biggers E."/>
            <person name="Zhang J."/>
            <person name="Huang L."/>
            <person name="Zhang L."/>
            <person name="Miao W."/>
            <person name="Zhang J."/>
            <person name="Ye Z."/>
            <person name="Miao C."/>
            <person name="Lin Z."/>
            <person name="Wang H."/>
            <person name="Zhou H."/>
            <person name="Yim W.C."/>
            <person name="Priest H.D."/>
            <person name="Zheng C."/>
            <person name="Woodhouse M."/>
            <person name="Edger P.P."/>
            <person name="Guyot R."/>
            <person name="Guo H.B."/>
            <person name="Guo H."/>
            <person name="Zheng G."/>
            <person name="Singh R."/>
            <person name="Sharma A."/>
            <person name="Min X."/>
            <person name="Zheng Y."/>
            <person name="Lee H."/>
            <person name="Gurtowski J."/>
            <person name="Sedlazeck F.J."/>
            <person name="Harkess A."/>
            <person name="McKain M.R."/>
            <person name="Liao Z."/>
            <person name="Fang J."/>
            <person name="Liu J."/>
            <person name="Zhang X."/>
            <person name="Zhang Q."/>
            <person name="Hu W."/>
            <person name="Qin Y."/>
            <person name="Wang K."/>
            <person name="Chen L.Y."/>
            <person name="Shirley N."/>
            <person name="Lin Y.R."/>
            <person name="Liu L.Y."/>
            <person name="Hernandez A.G."/>
            <person name="Wright C.L."/>
            <person name="Bulone V."/>
            <person name="Tuskan G.A."/>
            <person name="Heath K."/>
            <person name="Zee F."/>
            <person name="Moore P.H."/>
            <person name="Sunkar R."/>
            <person name="Leebens-Mack J.H."/>
            <person name="Mockler T."/>
            <person name="Bennetzen J.L."/>
            <person name="Freeling M."/>
            <person name="Sankoff D."/>
            <person name="Paterson A.H."/>
            <person name="Zhu X."/>
            <person name="Yang X."/>
            <person name="Smith J.A."/>
            <person name="Cushman J.C."/>
            <person name="Paull R.E."/>
            <person name="Yu Q."/>
        </authorList>
    </citation>
    <scope>NUCLEOTIDE SEQUENCE [LARGE SCALE GENOMIC DNA]</scope>
    <source>
        <strain evidence="2">cv. F153</strain>
    </source>
</reference>
<dbReference type="Pfam" id="PF01159">
    <property type="entry name" value="Ribosomal_L6e"/>
    <property type="match status" value="1"/>
</dbReference>
<dbReference type="GO" id="GO:0006412">
    <property type="term" value="P:translation"/>
    <property type="evidence" value="ECO:0007669"/>
    <property type="project" value="InterPro"/>
</dbReference>